<proteinExistence type="inferred from homology"/>
<keyword evidence="5 10" id="KW-0812">Transmembrane</keyword>
<evidence type="ECO:0000256" key="8">
    <source>
        <dbReference type="ARBA" id="ARBA00023136"/>
    </source>
</evidence>
<evidence type="ECO:0000256" key="10">
    <source>
        <dbReference type="SAM" id="Phobius"/>
    </source>
</evidence>
<dbReference type="PANTHER" id="PTHR11795:SF371">
    <property type="entry name" value="HIGH-AFFINITY BRANCHED-CHAIN AMINO ACID TRANSPORT SYSTEM PERMEASE PROTEIN LIVH"/>
    <property type="match status" value="1"/>
</dbReference>
<dbReference type="EMBL" id="BAAAOS010000018">
    <property type="protein sequence ID" value="GAA1568412.1"/>
    <property type="molecule type" value="Genomic_DNA"/>
</dbReference>
<evidence type="ECO:0000256" key="7">
    <source>
        <dbReference type="ARBA" id="ARBA00022989"/>
    </source>
</evidence>
<feature type="transmembrane region" description="Helical" evidence="10">
    <location>
        <begin position="20"/>
        <end position="40"/>
    </location>
</feature>
<sequence length="364" mass="38631">MARTNLPPRGRAAGRRAFRLPIVGAVLWLVRIAAIALLLIGASRSIASMRLSGQQWRDLVVFGIAQGSVYALIALGYTMVYGVLRFINFAHGEVFMIGAMTGYFVTDGLSRTALWEAAPVLALLIALSCCMTVSAVVALGLERVAYRPLRGAPRLIPFITAIGASFFLQYTMASLFGTSVKAYPEVDILTGTFTVLGFRILRVHLLVIVAALLLMACLYLYVEKTRAGRAMRAVSEDPEIARLMGVDVDRTIARVFGVGGAMAGAGGLLFGLVFQNVFFLSGFLPGIKAFTAAVLGGIGNIPGAAVGGLTLGMVESMGPSLVLVGLGIPAAHQLKDVVAFLTLVLVLIFRPTGILGERVREDRG</sequence>
<keyword evidence="2" id="KW-0813">Transport</keyword>
<dbReference type="InterPro" id="IPR001851">
    <property type="entry name" value="ABC_transp_permease"/>
</dbReference>
<dbReference type="CDD" id="cd06582">
    <property type="entry name" value="TM_PBP1_LivH_like"/>
    <property type="match status" value="1"/>
</dbReference>
<keyword evidence="3" id="KW-1003">Cell membrane</keyword>
<evidence type="ECO:0000256" key="4">
    <source>
        <dbReference type="ARBA" id="ARBA00022519"/>
    </source>
</evidence>
<dbReference type="PANTHER" id="PTHR11795">
    <property type="entry name" value="BRANCHED-CHAIN AMINO ACID TRANSPORT SYSTEM PERMEASE PROTEIN LIVH"/>
    <property type="match status" value="1"/>
</dbReference>
<accession>A0ABN2D179</accession>
<organism evidence="11 12">
    <name type="scientific">Kribbella sancticallisti</name>
    <dbReference type="NCBI Taxonomy" id="460087"/>
    <lineage>
        <taxon>Bacteria</taxon>
        <taxon>Bacillati</taxon>
        <taxon>Actinomycetota</taxon>
        <taxon>Actinomycetes</taxon>
        <taxon>Propionibacteriales</taxon>
        <taxon>Kribbellaceae</taxon>
        <taxon>Kribbella</taxon>
    </lineage>
</organism>
<evidence type="ECO:0000256" key="1">
    <source>
        <dbReference type="ARBA" id="ARBA00004651"/>
    </source>
</evidence>
<protein>
    <submittedName>
        <fullName evidence="11">Branched-chain amino acid ABC transporter permease</fullName>
    </submittedName>
</protein>
<evidence type="ECO:0000256" key="6">
    <source>
        <dbReference type="ARBA" id="ARBA00022970"/>
    </source>
</evidence>
<comment type="similarity">
    <text evidence="9">Belongs to the binding-protein-dependent transport system permease family. LivHM subfamily.</text>
</comment>
<evidence type="ECO:0000313" key="12">
    <source>
        <dbReference type="Proteomes" id="UP001500393"/>
    </source>
</evidence>
<keyword evidence="12" id="KW-1185">Reference proteome</keyword>
<comment type="subcellular location">
    <subcellularLocation>
        <location evidence="1">Cell membrane</location>
        <topology evidence="1">Multi-pass membrane protein</topology>
    </subcellularLocation>
</comment>
<feature type="transmembrane region" description="Helical" evidence="10">
    <location>
        <begin position="117"/>
        <end position="141"/>
    </location>
</feature>
<dbReference type="Pfam" id="PF02653">
    <property type="entry name" value="BPD_transp_2"/>
    <property type="match status" value="1"/>
</dbReference>
<keyword evidence="6" id="KW-0029">Amino-acid transport</keyword>
<gene>
    <name evidence="11" type="ORF">GCM10009789_22280</name>
</gene>
<feature type="transmembrane region" description="Helical" evidence="10">
    <location>
        <begin position="153"/>
        <end position="176"/>
    </location>
</feature>
<dbReference type="Proteomes" id="UP001500393">
    <property type="component" value="Unassembled WGS sequence"/>
</dbReference>
<keyword evidence="7 10" id="KW-1133">Transmembrane helix</keyword>
<name>A0ABN2D179_9ACTN</name>
<feature type="transmembrane region" description="Helical" evidence="10">
    <location>
        <begin position="252"/>
        <end position="272"/>
    </location>
</feature>
<keyword evidence="4" id="KW-0997">Cell inner membrane</keyword>
<dbReference type="RefSeq" id="WP_344212625.1">
    <property type="nucleotide sequence ID" value="NZ_BAAAOS010000018.1"/>
</dbReference>
<dbReference type="InterPro" id="IPR052157">
    <property type="entry name" value="BCAA_transport_permease"/>
</dbReference>
<reference evidence="11 12" key="1">
    <citation type="journal article" date="2019" name="Int. J. Syst. Evol. Microbiol.">
        <title>The Global Catalogue of Microorganisms (GCM) 10K type strain sequencing project: providing services to taxonomists for standard genome sequencing and annotation.</title>
        <authorList>
            <consortium name="The Broad Institute Genomics Platform"/>
            <consortium name="The Broad Institute Genome Sequencing Center for Infectious Disease"/>
            <person name="Wu L."/>
            <person name="Ma J."/>
        </authorList>
    </citation>
    <scope>NUCLEOTIDE SEQUENCE [LARGE SCALE GENOMIC DNA]</scope>
    <source>
        <strain evidence="11 12">JCM 14969</strain>
    </source>
</reference>
<evidence type="ECO:0000256" key="3">
    <source>
        <dbReference type="ARBA" id="ARBA00022475"/>
    </source>
</evidence>
<evidence type="ECO:0000256" key="2">
    <source>
        <dbReference type="ARBA" id="ARBA00022448"/>
    </source>
</evidence>
<evidence type="ECO:0000256" key="5">
    <source>
        <dbReference type="ARBA" id="ARBA00022692"/>
    </source>
</evidence>
<evidence type="ECO:0000256" key="9">
    <source>
        <dbReference type="ARBA" id="ARBA00037998"/>
    </source>
</evidence>
<feature type="transmembrane region" description="Helical" evidence="10">
    <location>
        <begin position="60"/>
        <end position="79"/>
    </location>
</feature>
<comment type="caution">
    <text evidence="11">The sequence shown here is derived from an EMBL/GenBank/DDBJ whole genome shotgun (WGS) entry which is preliminary data.</text>
</comment>
<feature type="transmembrane region" description="Helical" evidence="10">
    <location>
        <begin position="86"/>
        <end position="105"/>
    </location>
</feature>
<keyword evidence="8 10" id="KW-0472">Membrane</keyword>
<feature type="transmembrane region" description="Helical" evidence="10">
    <location>
        <begin position="196"/>
        <end position="222"/>
    </location>
</feature>
<evidence type="ECO:0000313" key="11">
    <source>
        <dbReference type="EMBL" id="GAA1568412.1"/>
    </source>
</evidence>